<dbReference type="PANTHER" id="PTHR46361">
    <property type="entry name" value="ELECTRON CARRIER/ PROTEIN DISULFIDE OXIDOREDUCTASE"/>
    <property type="match status" value="1"/>
</dbReference>
<name>A0AAV8AFZ5_9EUKA</name>
<organism evidence="4 5">
    <name type="scientific">Anaeramoeba flamelloides</name>
    <dbReference type="NCBI Taxonomy" id="1746091"/>
    <lineage>
        <taxon>Eukaryota</taxon>
        <taxon>Metamonada</taxon>
        <taxon>Anaeramoebidae</taxon>
        <taxon>Anaeramoeba</taxon>
    </lineage>
</organism>
<dbReference type="AlphaFoldDB" id="A0AAV8AFZ5"/>
<dbReference type="EMBL" id="JANTQA010000008">
    <property type="protein sequence ID" value="KAJ3451871.1"/>
    <property type="molecule type" value="Genomic_DNA"/>
</dbReference>
<feature type="compositionally biased region" description="Basic residues" evidence="2">
    <location>
        <begin position="616"/>
        <end position="625"/>
    </location>
</feature>
<accession>A0AAV8AFZ5</accession>
<feature type="coiled-coil region" evidence="1">
    <location>
        <begin position="462"/>
        <end position="524"/>
    </location>
</feature>
<feature type="domain" description="DUF547" evidence="3">
    <location>
        <begin position="686"/>
        <end position="805"/>
    </location>
</feature>
<evidence type="ECO:0000313" key="5">
    <source>
        <dbReference type="Proteomes" id="UP001146793"/>
    </source>
</evidence>
<evidence type="ECO:0000256" key="2">
    <source>
        <dbReference type="SAM" id="MobiDB-lite"/>
    </source>
</evidence>
<comment type="caution">
    <text evidence="4">The sequence shown here is derived from an EMBL/GenBank/DDBJ whole genome shotgun (WGS) entry which is preliminary data.</text>
</comment>
<dbReference type="PANTHER" id="PTHR46361:SF3">
    <property type="entry name" value="ELECTRON CARRIER_ PROTEIN DISULFIDE OXIDOREDUCTASE"/>
    <property type="match status" value="1"/>
</dbReference>
<dbReference type="InterPro" id="IPR006869">
    <property type="entry name" value="DUF547"/>
</dbReference>
<feature type="region of interest" description="Disordered" evidence="2">
    <location>
        <begin position="113"/>
        <end position="164"/>
    </location>
</feature>
<evidence type="ECO:0000259" key="3">
    <source>
        <dbReference type="Pfam" id="PF04784"/>
    </source>
</evidence>
<feature type="compositionally biased region" description="Basic and acidic residues" evidence="2">
    <location>
        <begin position="145"/>
        <end position="164"/>
    </location>
</feature>
<dbReference type="Proteomes" id="UP001146793">
    <property type="component" value="Unassembled WGS sequence"/>
</dbReference>
<reference evidence="4" key="1">
    <citation type="submission" date="2022-08" db="EMBL/GenBank/DDBJ databases">
        <title>Novel sulphate-reducing endosymbionts in the free-living metamonad Anaeramoeba.</title>
        <authorList>
            <person name="Jerlstrom-Hultqvist J."/>
            <person name="Cepicka I."/>
            <person name="Gallot-Lavallee L."/>
            <person name="Salas-Leiva D."/>
            <person name="Curtis B.A."/>
            <person name="Zahonova K."/>
            <person name="Pipaliya S."/>
            <person name="Dacks J."/>
            <person name="Roger A.J."/>
        </authorList>
    </citation>
    <scope>NUCLEOTIDE SEQUENCE</scope>
    <source>
        <strain evidence="4">Busselton2</strain>
    </source>
</reference>
<feature type="coiled-coil region" evidence="1">
    <location>
        <begin position="403"/>
        <end position="437"/>
    </location>
</feature>
<keyword evidence="1" id="KW-0175">Coiled coil</keyword>
<sequence>MGNNLVSEESCLPLKRNKFKKRVKTASNSVNPILYVNKKGIVTHVNESSCKLFEVDYQTLNDRPFTDLCAIDQPQYSESTTRLVKELPTTEQFRKNNNLDLVWCFKKPLPPRKTNDEKQKKRIKNIFLNNNNSMSTSSSEEEIEEKNTNDQSSNKERDQQRKPNKEDHINYLENKTQNSSLQQTPKTNTNEGIDTFDNFFEESGVNLTILSEEDELVENSEEEEGSGGQGGQNFQTQGLNNVLEDHKYNIQNIWCYLGIIPILIKKEMVFEIWVYENKDVSQIVKKRKEIIKYNKLNLRLQEEIIHSKEKNKYSTEHLEKMKDENFTKKILQQNQQIQNQLNETQKAITQIRLELKEREKVNKISQTEVEKYLQSFTIMERNVKSHVKLNFSNTDPENEVSSFQNTERNIQKTELEKSQLEKTILKLKKKIKKTNLVRQNLFQKNSNQIYQNTQFKILITTKNDHKKQIKNNEKKITDLQYNIYLSRIINPFLNHYYDNAKRNENEQESENENQLNKLNSIESQSTLMSNQNITTVDTGSDIEESIFSPEIKRKQPKKRVFTLFEKKKVSEHNQKQTKKSKDGIKNLFEKSKINQDKENQLNQNNTLSQQKPLNSRSRKGKKKPKPVKDEGMLSIRLLGILIDILKANTCFSRDCIDFMNLSKTVAFYKFEKLTANLQRIDLNRLKKYTENKKIAFFINIYNLLFVHSLIKNHHPYDFNTLENFMYMSKYNVGGNIYTLADIKFGVFGIESTISSNYSISTHVENCKFEKIDPKIHFSLINFTNQSPILSIYDYKRLDAQLSKNTIECLNRNILTEPEYNQIFLPKLFEKNQNHFGSNKSQILLWIRKYINFEDPFSLYFYELNSLTLSITPQIRLKFFQKIGVY</sequence>
<feature type="region of interest" description="Disordered" evidence="2">
    <location>
        <begin position="594"/>
        <end position="628"/>
    </location>
</feature>
<feature type="compositionally biased region" description="Low complexity" evidence="2">
    <location>
        <begin position="129"/>
        <end position="138"/>
    </location>
</feature>
<dbReference type="Pfam" id="PF04784">
    <property type="entry name" value="DUF547"/>
    <property type="match status" value="1"/>
</dbReference>
<protein>
    <submittedName>
        <fullName evidence="4">Electron carrier/ protein disulfide oxidoreductase</fullName>
    </submittedName>
</protein>
<evidence type="ECO:0000313" key="4">
    <source>
        <dbReference type="EMBL" id="KAJ3451871.1"/>
    </source>
</evidence>
<feature type="compositionally biased region" description="Low complexity" evidence="2">
    <location>
        <begin position="600"/>
        <end position="610"/>
    </location>
</feature>
<gene>
    <name evidence="4" type="ORF">M0812_03629</name>
</gene>
<proteinExistence type="predicted"/>
<evidence type="ECO:0000256" key="1">
    <source>
        <dbReference type="SAM" id="Coils"/>
    </source>
</evidence>
<feature type="coiled-coil region" evidence="1">
    <location>
        <begin position="327"/>
        <end position="354"/>
    </location>
</feature>